<dbReference type="AlphaFoldDB" id="A0AA86JDN7"/>
<evidence type="ECO:0000313" key="2">
    <source>
        <dbReference type="EMBL" id="BET24936.1"/>
    </source>
</evidence>
<dbReference type="Pfam" id="PF01656">
    <property type="entry name" value="CbiA"/>
    <property type="match status" value="1"/>
</dbReference>
<dbReference type="PANTHER" id="PTHR13696:SF96">
    <property type="entry name" value="COBQ_COBB_MIND_PARA NUCLEOTIDE BINDING DOMAIN-CONTAINING PROTEIN"/>
    <property type="match status" value="1"/>
</dbReference>
<dbReference type="InterPro" id="IPR050678">
    <property type="entry name" value="DNA_Partitioning_ATPase"/>
</dbReference>
<dbReference type="PANTHER" id="PTHR13696">
    <property type="entry name" value="P-LOOP CONTAINING NUCLEOSIDE TRIPHOSPHATE HYDROLASE"/>
    <property type="match status" value="1"/>
</dbReference>
<protein>
    <submittedName>
        <fullName evidence="2">ParA family protein</fullName>
    </submittedName>
</protein>
<dbReference type="SUPFAM" id="SSF52540">
    <property type="entry name" value="P-loop containing nucleoside triphosphate hydrolases"/>
    <property type="match status" value="1"/>
</dbReference>
<feature type="domain" description="CobQ/CobB/MinD/ParA nucleotide binding" evidence="1">
    <location>
        <begin position="5"/>
        <end position="165"/>
    </location>
</feature>
<dbReference type="EMBL" id="AP028947">
    <property type="protein sequence ID" value="BET24936.1"/>
    <property type="molecule type" value="Genomic_DNA"/>
</dbReference>
<accession>A0AA86JDN7</accession>
<name>A0AA86JDN7_9BURK</name>
<sequence length="207" mass="22552">MKTTIISSRKGGAGKTTLSLNLATLACQQGKKKVALLDLDPQGSSRFWDSLRVADYPDVRKVGVNDLLIELSELEESGYDFVFIDMPPTEKKWIKDAMTHADLVLIPTKASPLDIHSASSSLEWASDAGTKVSWVINGASVLSSTPEIVFEQLKATAKVCKTIVHERNDFVISVGLGKSVTEFAPNSKAAAEIDSLWREVRSMLGRT</sequence>
<dbReference type="InterPro" id="IPR027417">
    <property type="entry name" value="P-loop_NTPase"/>
</dbReference>
<proteinExistence type="predicted"/>
<dbReference type="Gene3D" id="3.40.50.300">
    <property type="entry name" value="P-loop containing nucleotide triphosphate hydrolases"/>
    <property type="match status" value="1"/>
</dbReference>
<dbReference type="Proteomes" id="UP001329151">
    <property type="component" value="Chromosome"/>
</dbReference>
<keyword evidence="3" id="KW-1185">Reference proteome</keyword>
<evidence type="ECO:0000259" key="1">
    <source>
        <dbReference type="Pfam" id="PF01656"/>
    </source>
</evidence>
<organism evidence="2 3">
    <name type="scientific">Limnobacter thiooxidans</name>
    <dbReference type="NCBI Taxonomy" id="131080"/>
    <lineage>
        <taxon>Bacteria</taxon>
        <taxon>Pseudomonadati</taxon>
        <taxon>Pseudomonadota</taxon>
        <taxon>Betaproteobacteria</taxon>
        <taxon>Burkholderiales</taxon>
        <taxon>Burkholderiaceae</taxon>
        <taxon>Limnobacter</taxon>
    </lineage>
</organism>
<reference evidence="2 3" key="1">
    <citation type="submission" date="2023-10" db="EMBL/GenBank/DDBJ databases">
        <title>Complete Genome Sequence of Limnobacter thiooxidans CS-K2T, Isolated from freshwater lake sediments in Bavaria, Germany.</title>
        <authorList>
            <person name="Naruki M."/>
            <person name="Watanabe A."/>
            <person name="Warashina T."/>
            <person name="Morita T."/>
            <person name="Arakawa K."/>
        </authorList>
    </citation>
    <scope>NUCLEOTIDE SEQUENCE [LARGE SCALE GENOMIC DNA]</scope>
    <source>
        <strain evidence="2 3">CS-K2</strain>
    </source>
</reference>
<dbReference type="InterPro" id="IPR002586">
    <property type="entry name" value="CobQ/CobB/MinD/ParA_Nub-bd_dom"/>
</dbReference>
<dbReference type="PIRSF" id="PIRSF009320">
    <property type="entry name" value="Nuc_binding_HP_1000"/>
    <property type="match status" value="1"/>
</dbReference>
<dbReference type="KEGG" id="lto:RGQ30_04370"/>
<dbReference type="PROSITE" id="PS51257">
    <property type="entry name" value="PROKAR_LIPOPROTEIN"/>
    <property type="match status" value="1"/>
</dbReference>
<dbReference type="RefSeq" id="WP_130558539.1">
    <property type="nucleotide sequence ID" value="NZ_AP028947.1"/>
</dbReference>
<evidence type="ECO:0000313" key="3">
    <source>
        <dbReference type="Proteomes" id="UP001329151"/>
    </source>
</evidence>
<gene>
    <name evidence="2" type="ORF">RGQ30_04370</name>
</gene>
<dbReference type="CDD" id="cd02042">
    <property type="entry name" value="ParAB_family"/>
    <property type="match status" value="1"/>
</dbReference>